<dbReference type="InParanoid" id="J3KCW0"/>
<sequence>MKVRVQLFIKFHVNTEYRVLRTEYIFKISQLKVMDCYKYNQILCSSQKLLDVLLKIISNKSSHPAVAGAQLVSTSAVQMLHRNLKLPPNCLGLRRYLGVWRQTRVNRKQNSD</sequence>
<name>J3KCW0_COCIM</name>
<dbReference type="GeneID" id="24165399"/>
<evidence type="ECO:0000313" key="1">
    <source>
        <dbReference type="EMBL" id="EAS33120.3"/>
    </source>
</evidence>
<organism evidence="1 2">
    <name type="scientific">Coccidioides immitis (strain RS)</name>
    <name type="common">Valley fever fungus</name>
    <dbReference type="NCBI Taxonomy" id="246410"/>
    <lineage>
        <taxon>Eukaryota</taxon>
        <taxon>Fungi</taxon>
        <taxon>Dikarya</taxon>
        <taxon>Ascomycota</taxon>
        <taxon>Pezizomycotina</taxon>
        <taxon>Eurotiomycetes</taxon>
        <taxon>Eurotiomycetidae</taxon>
        <taxon>Onygenales</taxon>
        <taxon>Onygenaceae</taxon>
        <taxon>Coccidioides</taxon>
    </lineage>
</organism>
<dbReference type="KEGG" id="cim:CIMG_13772"/>
<dbReference type="RefSeq" id="XP_001244703.2">
    <property type="nucleotide sequence ID" value="XM_001244702.2"/>
</dbReference>
<evidence type="ECO:0000313" key="2">
    <source>
        <dbReference type="Proteomes" id="UP000001261"/>
    </source>
</evidence>
<accession>J3KCW0</accession>
<dbReference type="AlphaFoldDB" id="J3KCW0"/>
<gene>
    <name evidence="1" type="ORF">CIMG_13772</name>
</gene>
<reference evidence="2" key="2">
    <citation type="journal article" date="2010" name="Genome Res.">
        <title>Population genomic sequencing of Coccidioides fungi reveals recent hybridization and transposon control.</title>
        <authorList>
            <person name="Neafsey D.E."/>
            <person name="Barker B.M."/>
            <person name="Sharpton T.J."/>
            <person name="Stajich J.E."/>
            <person name="Park D.J."/>
            <person name="Whiston E."/>
            <person name="Hung C.-Y."/>
            <person name="McMahan C."/>
            <person name="White J."/>
            <person name="Sykes S."/>
            <person name="Heiman D."/>
            <person name="Young S."/>
            <person name="Zeng Q."/>
            <person name="Abouelleil A."/>
            <person name="Aftuck L."/>
            <person name="Bessette D."/>
            <person name="Brown A."/>
            <person name="FitzGerald M."/>
            <person name="Lui A."/>
            <person name="Macdonald J.P."/>
            <person name="Priest M."/>
            <person name="Orbach M.J."/>
            <person name="Galgiani J.N."/>
            <person name="Kirkland T.N."/>
            <person name="Cole G.T."/>
            <person name="Birren B.W."/>
            <person name="Henn M.R."/>
            <person name="Taylor J.W."/>
            <person name="Rounsley S.D."/>
        </authorList>
    </citation>
    <scope>GENOME REANNOTATION</scope>
    <source>
        <strain evidence="2">RS</strain>
    </source>
</reference>
<protein>
    <submittedName>
        <fullName evidence="1">Uncharacterized protein</fullName>
    </submittedName>
</protein>
<keyword evidence="2" id="KW-1185">Reference proteome</keyword>
<dbReference type="Proteomes" id="UP000001261">
    <property type="component" value="Unassembled WGS sequence"/>
</dbReference>
<reference evidence="2" key="1">
    <citation type="journal article" date="2009" name="Genome Res.">
        <title>Comparative genomic analyses of the human fungal pathogens Coccidioides and their relatives.</title>
        <authorList>
            <person name="Sharpton T.J."/>
            <person name="Stajich J.E."/>
            <person name="Rounsley S.D."/>
            <person name="Gardner M.J."/>
            <person name="Wortman J.R."/>
            <person name="Jordar V.S."/>
            <person name="Maiti R."/>
            <person name="Kodira C.D."/>
            <person name="Neafsey D.E."/>
            <person name="Zeng Q."/>
            <person name="Hung C.-Y."/>
            <person name="McMahan C."/>
            <person name="Muszewska A."/>
            <person name="Grynberg M."/>
            <person name="Mandel M.A."/>
            <person name="Kellner E.M."/>
            <person name="Barker B.M."/>
            <person name="Galgiani J.N."/>
            <person name="Orbach M.J."/>
            <person name="Kirkland T.N."/>
            <person name="Cole G.T."/>
            <person name="Henn M.R."/>
            <person name="Birren B.W."/>
            <person name="Taylor J.W."/>
        </authorList>
    </citation>
    <scope>NUCLEOTIDE SEQUENCE [LARGE SCALE GENOMIC DNA]</scope>
    <source>
        <strain evidence="2">RS</strain>
    </source>
</reference>
<dbReference type="EMBL" id="GG704916">
    <property type="protein sequence ID" value="EAS33120.3"/>
    <property type="molecule type" value="Genomic_DNA"/>
</dbReference>
<dbReference type="VEuPathDB" id="FungiDB:CIMG_13772"/>
<proteinExistence type="predicted"/>